<dbReference type="Gene3D" id="3.40.50.300">
    <property type="entry name" value="P-loop containing nucleotide triphosphate hydrolases"/>
    <property type="match status" value="1"/>
</dbReference>
<dbReference type="RefSeq" id="WP_126725635.1">
    <property type="nucleotide sequence ID" value="NZ_RYZH01000021.1"/>
</dbReference>
<keyword evidence="2" id="KW-1185">Reference proteome</keyword>
<evidence type="ECO:0000313" key="2">
    <source>
        <dbReference type="Proteomes" id="UP000280296"/>
    </source>
</evidence>
<dbReference type="CDD" id="cd00009">
    <property type="entry name" value="AAA"/>
    <property type="match status" value="1"/>
</dbReference>
<protein>
    <submittedName>
        <fullName evidence="1">DNA polymerase III subunit delta</fullName>
        <ecNumber evidence="1">2.7.7.7</ecNumber>
    </submittedName>
</protein>
<sequence length="343" mass="37669">MSWGPIRGHDRVVEGLRKAASGGRFPHALLFVGPEGIGKRTFARRLAQALLCERRPEAELDPCGECPSCRQAASGDHPDLYEVARPEEKHELPIAVIRALGHDLSLKPMRGSRKVAIVDDADAMNEEAANAFLKTLEEPPEGAVLILVGTSAELQLDTIVSRCRVVRFEPLPEEDLAAILVDLGRADSADEAARLARLGEGSVSRAVGLADPALIDFRRRLVDELAAPGPLDAPDLARRLEEFIKEAGKESLPQRTRAGAIFQELARFYRAVLWQAAGLEPPAPDPIDRRAAEAVASRLEPEDVFLLAERCLEAEYHLRRRVYLPLLLDAFTRDLGRLGSGRR</sequence>
<keyword evidence="1" id="KW-0548">Nucleotidyltransferase</keyword>
<dbReference type="GO" id="GO:0003887">
    <property type="term" value="F:DNA-directed DNA polymerase activity"/>
    <property type="evidence" value="ECO:0007669"/>
    <property type="project" value="UniProtKB-EC"/>
</dbReference>
<keyword evidence="1" id="KW-0808">Transferase</keyword>
<name>A0A432MJJ5_9BACT</name>
<organism evidence="1 2">
    <name type="scientific">Tautonia sociabilis</name>
    <dbReference type="NCBI Taxonomy" id="2080755"/>
    <lineage>
        <taxon>Bacteria</taxon>
        <taxon>Pseudomonadati</taxon>
        <taxon>Planctomycetota</taxon>
        <taxon>Planctomycetia</taxon>
        <taxon>Isosphaerales</taxon>
        <taxon>Isosphaeraceae</taxon>
        <taxon>Tautonia</taxon>
    </lineage>
</organism>
<dbReference type="SUPFAM" id="SSF52540">
    <property type="entry name" value="P-loop containing nucleoside triphosphate hydrolases"/>
    <property type="match status" value="1"/>
</dbReference>
<reference evidence="1 2" key="2">
    <citation type="submission" date="2019-01" db="EMBL/GenBank/DDBJ databases">
        <title>Tautonia sociabilis, a novel thermotolerant planctomycete of Isosphaeraceae family, isolated from a 4000 m deep subterranean habitat.</title>
        <authorList>
            <person name="Kovaleva O.L."/>
            <person name="Elcheninov A.G."/>
            <person name="Van Heerden E."/>
            <person name="Toshchakov S.V."/>
            <person name="Novikov A."/>
            <person name="Bonch-Osmolovskaya E.A."/>
            <person name="Kublanov I.V."/>
        </authorList>
    </citation>
    <scope>NUCLEOTIDE SEQUENCE [LARGE SCALE GENOMIC DNA]</scope>
    <source>
        <strain evidence="1 2">GM2012</strain>
    </source>
</reference>
<dbReference type="InterPro" id="IPR027417">
    <property type="entry name" value="P-loop_NTPase"/>
</dbReference>
<dbReference type="GO" id="GO:0008408">
    <property type="term" value="F:3'-5' exonuclease activity"/>
    <property type="evidence" value="ECO:0007669"/>
    <property type="project" value="InterPro"/>
</dbReference>
<comment type="caution">
    <text evidence="1">The sequence shown here is derived from an EMBL/GenBank/DDBJ whole genome shotgun (WGS) entry which is preliminary data.</text>
</comment>
<dbReference type="EC" id="2.7.7.7" evidence="1"/>
<gene>
    <name evidence="1" type="primary">holB</name>
    <name evidence="1" type="ORF">TsocGM_12115</name>
</gene>
<dbReference type="EMBL" id="RYZH01000021">
    <property type="protein sequence ID" value="RUL87419.1"/>
    <property type="molecule type" value="Genomic_DNA"/>
</dbReference>
<dbReference type="NCBIfam" id="TIGR00678">
    <property type="entry name" value="holB"/>
    <property type="match status" value="1"/>
</dbReference>
<dbReference type="PANTHER" id="PTHR11669">
    <property type="entry name" value="REPLICATION FACTOR C / DNA POLYMERASE III GAMMA-TAU SUBUNIT"/>
    <property type="match status" value="1"/>
</dbReference>
<dbReference type="InterPro" id="IPR004622">
    <property type="entry name" value="DNA_pol_HolB"/>
</dbReference>
<dbReference type="PANTHER" id="PTHR11669:SF8">
    <property type="entry name" value="DNA POLYMERASE III SUBUNIT DELTA"/>
    <property type="match status" value="1"/>
</dbReference>
<dbReference type="InterPro" id="IPR050238">
    <property type="entry name" value="DNA_Rep/Repair_Clamp_Loader"/>
</dbReference>
<proteinExistence type="predicted"/>
<accession>A0A432MJJ5</accession>
<dbReference type="Proteomes" id="UP000280296">
    <property type="component" value="Unassembled WGS sequence"/>
</dbReference>
<evidence type="ECO:0000313" key="1">
    <source>
        <dbReference type="EMBL" id="RUL87419.1"/>
    </source>
</evidence>
<dbReference type="GO" id="GO:0006261">
    <property type="term" value="P:DNA-templated DNA replication"/>
    <property type="evidence" value="ECO:0007669"/>
    <property type="project" value="TreeGrafter"/>
</dbReference>
<dbReference type="Pfam" id="PF13177">
    <property type="entry name" value="DNA_pol3_delta2"/>
    <property type="match status" value="1"/>
</dbReference>
<reference evidence="1 2" key="1">
    <citation type="submission" date="2018-12" db="EMBL/GenBank/DDBJ databases">
        <authorList>
            <person name="Toschakov S.V."/>
        </authorList>
    </citation>
    <scope>NUCLEOTIDE SEQUENCE [LARGE SCALE GENOMIC DNA]</scope>
    <source>
        <strain evidence="1 2">GM2012</strain>
    </source>
</reference>
<dbReference type="AlphaFoldDB" id="A0A432MJJ5"/>
<dbReference type="OrthoDB" id="9810148at2"/>